<comment type="caution">
    <text evidence="1">The sequence shown here is derived from an EMBL/GenBank/DDBJ whole genome shotgun (WGS) entry which is preliminary data.</text>
</comment>
<proteinExistence type="predicted"/>
<reference evidence="1 2" key="1">
    <citation type="submission" date="2017-04" db="EMBL/GenBank/DDBJ databases">
        <title>Draft genome sequence of Tuber borchii Vittad., a whitish edible truffle.</title>
        <authorList>
            <consortium name="DOE Joint Genome Institute"/>
            <person name="Murat C."/>
            <person name="Kuo A."/>
            <person name="Barry K.W."/>
            <person name="Clum A."/>
            <person name="Dockter R.B."/>
            <person name="Fauchery L."/>
            <person name="Iotti M."/>
            <person name="Kohler A."/>
            <person name="Labutti K."/>
            <person name="Lindquist E.A."/>
            <person name="Lipzen A."/>
            <person name="Ohm R.A."/>
            <person name="Wang M."/>
            <person name="Grigoriev I.V."/>
            <person name="Zambonelli A."/>
            <person name="Martin F.M."/>
        </authorList>
    </citation>
    <scope>NUCLEOTIDE SEQUENCE [LARGE SCALE GENOMIC DNA]</scope>
    <source>
        <strain evidence="1 2">Tbo3840</strain>
    </source>
</reference>
<dbReference type="EMBL" id="NESQ01000186">
    <property type="protein sequence ID" value="PUU76520.1"/>
    <property type="molecule type" value="Genomic_DNA"/>
</dbReference>
<dbReference type="Proteomes" id="UP000244722">
    <property type="component" value="Unassembled WGS sequence"/>
</dbReference>
<evidence type="ECO:0000313" key="2">
    <source>
        <dbReference type="Proteomes" id="UP000244722"/>
    </source>
</evidence>
<keyword evidence="2" id="KW-1185">Reference proteome</keyword>
<protein>
    <submittedName>
        <fullName evidence="1">Uncharacterized protein</fullName>
    </submittedName>
</protein>
<evidence type="ECO:0000313" key="1">
    <source>
        <dbReference type="EMBL" id="PUU76520.1"/>
    </source>
</evidence>
<organism evidence="1 2">
    <name type="scientific">Tuber borchii</name>
    <name type="common">White truffle</name>
    <dbReference type="NCBI Taxonomy" id="42251"/>
    <lineage>
        <taxon>Eukaryota</taxon>
        <taxon>Fungi</taxon>
        <taxon>Dikarya</taxon>
        <taxon>Ascomycota</taxon>
        <taxon>Pezizomycotina</taxon>
        <taxon>Pezizomycetes</taxon>
        <taxon>Pezizales</taxon>
        <taxon>Tuberaceae</taxon>
        <taxon>Tuber</taxon>
    </lineage>
</organism>
<name>A0A2T6ZM04_TUBBO</name>
<dbReference type="AlphaFoldDB" id="A0A2T6ZM04"/>
<gene>
    <name evidence="1" type="ORF">B9Z19DRAFT_1194690</name>
</gene>
<accession>A0A2T6ZM04</accession>
<sequence length="414" mass="43641">MGYADFDLVEVAANTTLMPVTPLSTPSPVRLVLVAPALLASSTHYGPGLPSLMLRSLSPDEQQLYGPLVQLDDTADAIYHLSDVSCSIPIMISPAAASSFASLGFAVSFPPSSQVTWISPIVEAPALVSHAHVYFVSAIEADPSTPTTVVGSDIRILGKSHNELLDVHRIVDLEDKSNTATFGKPIVVSPLSANNAVSTSGGWRRRNRNRSQMNADLSITLLSAPTTHATRVTNAAIAFGLSSVQSATWPVTSDSALCNSGSWIEVVKRCAPHPSPANSIAPALWQTCQDPPSSTPPPLSGSSLDGDASATIEVSNCSHSGEYQKVNCYCRPNPPGEVVIKLNAAVSMNKDVAIAITDKGKDQVWEILKDELEGCIGGSRSPVRDSKLSETTSVSILKRPSSNSAKIVSSSVFK</sequence>